<gene>
    <name evidence="1" type="ORF">LC20_08265</name>
</gene>
<organism evidence="1 2">
    <name type="scientific">Yersinia enterocolitica LC20</name>
    <dbReference type="NCBI Taxonomy" id="1443113"/>
    <lineage>
        <taxon>Bacteria</taxon>
        <taxon>Pseudomonadati</taxon>
        <taxon>Pseudomonadota</taxon>
        <taxon>Gammaproteobacteria</taxon>
        <taxon>Enterobacterales</taxon>
        <taxon>Yersiniaceae</taxon>
        <taxon>Yersinia</taxon>
    </lineage>
</organism>
<dbReference type="Proteomes" id="UP000230961">
    <property type="component" value="Chromosome"/>
</dbReference>
<evidence type="ECO:0000313" key="1">
    <source>
        <dbReference type="EMBL" id="ATX62924.1"/>
    </source>
</evidence>
<dbReference type="KEGG" id="yel:LC20_08265"/>
<name>A0A7U5PGU7_YEREN</name>
<proteinExistence type="predicted"/>
<dbReference type="EMBL" id="CP007448">
    <property type="protein sequence ID" value="ATX62924.1"/>
    <property type="molecule type" value="Genomic_DNA"/>
</dbReference>
<sequence length="65" mass="7770">MNLPEVFCWQILRFTIVNKKKYFRQDKVNFRLHEELTAKQYSLPIICGAAAIRISIQQFISSYIF</sequence>
<protein>
    <submittedName>
        <fullName evidence="1">Uncharacterized protein</fullName>
    </submittedName>
</protein>
<accession>A0A7U5PGU7</accession>
<evidence type="ECO:0000313" key="2">
    <source>
        <dbReference type="Proteomes" id="UP000230961"/>
    </source>
</evidence>
<dbReference type="AlphaFoldDB" id="A0A7U5PGU7"/>
<reference evidence="1 2" key="1">
    <citation type="submission" date="2017-11" db="EMBL/GenBank/DDBJ databases">
        <title>The complete genome sequence and comparative genome analysis of Yersinia enterocolitica strain LC20.</title>
        <authorList>
            <person name="Shi G."/>
            <person name="Su M."/>
            <person name="Liang J."/>
            <person name="Gu W."/>
            <person name="Xiao Y."/>
            <person name="Zhang Z."/>
            <person name="Qiu H."/>
            <person name="Duan R."/>
            <person name="Zhang Z."/>
            <person name="Li Y."/>
            <person name="Zhang X."/>
            <person name="Ling Y."/>
            <person name="Song L."/>
            <person name="Chen M."/>
            <person name="Zhao Y."/>
            <person name="Wu J."/>
            <person name="Jing H."/>
            <person name="Xiao J."/>
            <person name="Wang X."/>
        </authorList>
    </citation>
    <scope>NUCLEOTIDE SEQUENCE [LARGE SCALE GENOMIC DNA]</scope>
    <source>
        <strain evidence="1 2">LC20</strain>
    </source>
</reference>